<dbReference type="InterPro" id="IPR018060">
    <property type="entry name" value="HTH_AraC"/>
</dbReference>
<evidence type="ECO:0000256" key="1">
    <source>
        <dbReference type="ARBA" id="ARBA00023015"/>
    </source>
</evidence>
<evidence type="ECO:0000259" key="4">
    <source>
        <dbReference type="PROSITE" id="PS01124"/>
    </source>
</evidence>
<keyword evidence="1" id="KW-0805">Transcription regulation</keyword>
<feature type="domain" description="HTH araC/xylS-type" evidence="4">
    <location>
        <begin position="207"/>
        <end position="305"/>
    </location>
</feature>
<sequence length="308" mass="36316">MNMKGLNTWGFKAYPTENKNIIEYVGIDAPKNRMKSYLILPGIYVMFITLGQKYVAHDSDYNGRFGYRIAYCYEGNYYTHINDTKVLITREIFVGKSIPKSLESYSTNDRTTAFNIVIAPKELDKTLDYYKIIDKFIKISRSIKDIGIILNNKELLFVANQLIDNLKKEDLFLITLKTLELIYIITKENINEIRKKYYQENNTEDMIEIERFISNNLDLDINLDLICKKFKISKSYLNNNFMRKFQYTPIKYLNNIRMIKAENYLINTNMEITDIAEKIGFKNPSNFSRSFKKFTGISPSKYRKNNKD</sequence>
<keyword evidence="3" id="KW-0804">Transcription</keyword>
<dbReference type="PROSITE" id="PS00041">
    <property type="entry name" value="HTH_ARAC_FAMILY_1"/>
    <property type="match status" value="1"/>
</dbReference>
<keyword evidence="2" id="KW-0238">DNA-binding</keyword>
<dbReference type="PANTHER" id="PTHR43280">
    <property type="entry name" value="ARAC-FAMILY TRANSCRIPTIONAL REGULATOR"/>
    <property type="match status" value="1"/>
</dbReference>
<evidence type="ECO:0000256" key="3">
    <source>
        <dbReference type="ARBA" id="ARBA00023163"/>
    </source>
</evidence>
<keyword evidence="6" id="KW-1185">Reference proteome</keyword>
<name>A0ABS6FFK3_9FIRM</name>
<dbReference type="PANTHER" id="PTHR43280:SF28">
    <property type="entry name" value="HTH-TYPE TRANSCRIPTIONAL ACTIVATOR RHAS"/>
    <property type="match status" value="1"/>
</dbReference>
<reference evidence="5 6" key="1">
    <citation type="submission" date="2021-06" db="EMBL/GenBank/DDBJ databases">
        <authorList>
            <person name="Sun Q."/>
            <person name="Li D."/>
        </authorList>
    </citation>
    <scope>NUCLEOTIDE SEQUENCE [LARGE SCALE GENOMIC DNA]</scope>
    <source>
        <strain evidence="5 6">MSJ-1</strain>
    </source>
</reference>
<comment type="caution">
    <text evidence="5">The sequence shown here is derived from an EMBL/GenBank/DDBJ whole genome shotgun (WGS) entry which is preliminary data.</text>
</comment>
<dbReference type="SMART" id="SM00342">
    <property type="entry name" value="HTH_ARAC"/>
    <property type="match status" value="1"/>
</dbReference>
<protein>
    <submittedName>
        <fullName evidence="5">AraC family transcriptional regulator</fullName>
    </submittedName>
</protein>
<evidence type="ECO:0000313" key="6">
    <source>
        <dbReference type="Proteomes" id="UP000783742"/>
    </source>
</evidence>
<accession>A0ABS6FFK3</accession>
<organism evidence="5 6">
    <name type="scientific">Peptoniphilus ovalis</name>
    <dbReference type="NCBI Taxonomy" id="2841503"/>
    <lineage>
        <taxon>Bacteria</taxon>
        <taxon>Bacillati</taxon>
        <taxon>Bacillota</taxon>
        <taxon>Tissierellia</taxon>
        <taxon>Tissierellales</taxon>
        <taxon>Peptoniphilaceae</taxon>
        <taxon>Peptoniphilus</taxon>
    </lineage>
</organism>
<dbReference type="Proteomes" id="UP000783742">
    <property type="component" value="Unassembled WGS sequence"/>
</dbReference>
<proteinExistence type="predicted"/>
<dbReference type="InterPro" id="IPR018062">
    <property type="entry name" value="HTH_AraC-typ_CS"/>
</dbReference>
<dbReference type="Pfam" id="PF12833">
    <property type="entry name" value="HTH_18"/>
    <property type="match status" value="1"/>
</dbReference>
<gene>
    <name evidence="5" type="ORF">KQI68_03730</name>
</gene>
<evidence type="ECO:0000256" key="2">
    <source>
        <dbReference type="ARBA" id="ARBA00023125"/>
    </source>
</evidence>
<evidence type="ECO:0000313" key="5">
    <source>
        <dbReference type="EMBL" id="MBU5668945.1"/>
    </source>
</evidence>
<dbReference type="PROSITE" id="PS01124">
    <property type="entry name" value="HTH_ARAC_FAMILY_2"/>
    <property type="match status" value="1"/>
</dbReference>
<dbReference type="EMBL" id="JAHLQO010000003">
    <property type="protein sequence ID" value="MBU5668945.1"/>
    <property type="molecule type" value="Genomic_DNA"/>
</dbReference>